<protein>
    <recommendedName>
        <fullName evidence="11">E3 ubiquitin-protein ligase</fullName>
        <ecNumber evidence="11">2.3.2.27</ecNumber>
    </recommendedName>
</protein>
<proteinExistence type="inferred from homology"/>
<dbReference type="GO" id="GO:0016567">
    <property type="term" value="P:protein ubiquitination"/>
    <property type="evidence" value="ECO:0007669"/>
    <property type="project" value="UniProtKB-UniRule"/>
</dbReference>
<dbReference type="SUPFAM" id="SSF57850">
    <property type="entry name" value="RING/U-box"/>
    <property type="match status" value="1"/>
</dbReference>
<dbReference type="PROSITE" id="PS50089">
    <property type="entry name" value="ZF_RING_2"/>
    <property type="match status" value="1"/>
</dbReference>
<feature type="coiled-coil region" evidence="12">
    <location>
        <begin position="250"/>
        <end position="277"/>
    </location>
</feature>
<dbReference type="InterPro" id="IPR003126">
    <property type="entry name" value="Znf_UBR"/>
</dbReference>
<keyword evidence="12" id="KW-0175">Coiled coil</keyword>
<dbReference type="FunFam" id="2.10.110.30:FF:000002">
    <property type="entry name" value="Putative e3 ubiquitin-protein ligase ubr3"/>
    <property type="match status" value="1"/>
</dbReference>
<dbReference type="GO" id="GO:0005737">
    <property type="term" value="C:cytoplasm"/>
    <property type="evidence" value="ECO:0007669"/>
    <property type="project" value="TreeGrafter"/>
</dbReference>
<comment type="pathway">
    <text evidence="2 11">Protein modification; protein ubiquitination.</text>
</comment>
<dbReference type="Gene3D" id="3.30.40.10">
    <property type="entry name" value="Zinc/RING finger domain, C3HC4 (zinc finger)"/>
    <property type="match status" value="1"/>
</dbReference>
<dbReference type="GO" id="GO:0061630">
    <property type="term" value="F:ubiquitin protein ligase activity"/>
    <property type="evidence" value="ECO:0007669"/>
    <property type="project" value="UniProtKB-UniRule"/>
</dbReference>
<dbReference type="GO" id="GO:0000151">
    <property type="term" value="C:ubiquitin ligase complex"/>
    <property type="evidence" value="ECO:0007669"/>
    <property type="project" value="TreeGrafter"/>
</dbReference>
<evidence type="ECO:0000256" key="7">
    <source>
        <dbReference type="ARBA" id="ARBA00022833"/>
    </source>
</evidence>
<evidence type="ECO:0000259" key="13">
    <source>
        <dbReference type="PROSITE" id="PS50089"/>
    </source>
</evidence>
<evidence type="ECO:0000256" key="5">
    <source>
        <dbReference type="ARBA" id="ARBA00022771"/>
    </source>
</evidence>
<dbReference type="GO" id="GO:0071596">
    <property type="term" value="P:ubiquitin-dependent protein catabolic process via the N-end rule pathway"/>
    <property type="evidence" value="ECO:0007669"/>
    <property type="project" value="UniProtKB-UniRule"/>
</dbReference>
<evidence type="ECO:0000256" key="10">
    <source>
        <dbReference type="PROSITE-ProRule" id="PRU00508"/>
    </source>
</evidence>
<dbReference type="SMART" id="SM00184">
    <property type="entry name" value="RING"/>
    <property type="match status" value="1"/>
</dbReference>
<evidence type="ECO:0000259" key="14">
    <source>
        <dbReference type="PROSITE" id="PS51157"/>
    </source>
</evidence>
<feature type="non-terminal residue" evidence="15">
    <location>
        <position position="1"/>
    </location>
</feature>
<keyword evidence="16" id="KW-1185">Reference proteome</keyword>
<evidence type="ECO:0000256" key="12">
    <source>
        <dbReference type="SAM" id="Coils"/>
    </source>
</evidence>
<feature type="domain" description="RING-type" evidence="13">
    <location>
        <begin position="39"/>
        <end position="82"/>
    </location>
</feature>
<keyword evidence="3 11" id="KW-0808">Transferase</keyword>
<dbReference type="SMART" id="SM00396">
    <property type="entry name" value="ZnF_UBR1"/>
    <property type="match status" value="2"/>
</dbReference>
<evidence type="ECO:0000256" key="9">
    <source>
        <dbReference type="PROSITE-ProRule" id="PRU00175"/>
    </source>
</evidence>
<dbReference type="InterPro" id="IPR001841">
    <property type="entry name" value="Znf_RING"/>
</dbReference>
<evidence type="ECO:0000256" key="3">
    <source>
        <dbReference type="ARBA" id="ARBA00022679"/>
    </source>
</evidence>
<dbReference type="Proteomes" id="UP001497623">
    <property type="component" value="Unassembled WGS sequence"/>
</dbReference>
<dbReference type="Gene3D" id="2.10.110.30">
    <property type="match status" value="2"/>
</dbReference>
<name>A0AAV2R5C0_MEGNR</name>
<dbReference type="GO" id="GO:0008270">
    <property type="term" value="F:zinc ion binding"/>
    <property type="evidence" value="ECO:0007669"/>
    <property type="project" value="UniProtKB-UniRule"/>
</dbReference>
<dbReference type="Pfam" id="PF02207">
    <property type="entry name" value="zf-UBR"/>
    <property type="match status" value="2"/>
</dbReference>
<keyword evidence="5 9" id="KW-0863">Zinc-finger</keyword>
<keyword evidence="7 11" id="KW-0862">Zinc</keyword>
<dbReference type="InterPro" id="IPR039164">
    <property type="entry name" value="UBR1-like"/>
</dbReference>
<dbReference type="PANTHER" id="PTHR21497:SF24">
    <property type="entry name" value="E3 UBIQUITIN-PROTEIN LIGASE UBR1"/>
    <property type="match status" value="1"/>
</dbReference>
<evidence type="ECO:0000256" key="1">
    <source>
        <dbReference type="ARBA" id="ARBA00000900"/>
    </source>
</evidence>
<keyword evidence="6 11" id="KW-0833">Ubl conjugation pathway</keyword>
<comment type="catalytic activity">
    <reaction evidence="1 11">
        <text>S-ubiquitinyl-[E2 ubiquitin-conjugating enzyme]-L-cysteine + [acceptor protein]-L-lysine = [E2 ubiquitin-conjugating enzyme]-L-cysteine + N(6)-ubiquitinyl-[acceptor protein]-L-lysine.</text>
        <dbReference type="EC" id="2.3.2.27"/>
    </reaction>
</comment>
<gene>
    <name evidence="15" type="ORF">MNOR_LOCUS20084</name>
</gene>
<dbReference type="InterPro" id="IPR017907">
    <property type="entry name" value="Znf_RING_CS"/>
</dbReference>
<feature type="zinc finger region" description="UBR-type" evidence="10">
    <location>
        <begin position="394"/>
        <end position="465"/>
    </location>
</feature>
<dbReference type="PROSITE" id="PS51157">
    <property type="entry name" value="ZF_UBR"/>
    <property type="match status" value="2"/>
</dbReference>
<reference evidence="15 16" key="1">
    <citation type="submission" date="2024-05" db="EMBL/GenBank/DDBJ databases">
        <authorList>
            <person name="Wallberg A."/>
        </authorList>
    </citation>
    <scope>NUCLEOTIDE SEQUENCE [LARGE SCALE GENOMIC DNA]</scope>
</reference>
<dbReference type="PANTHER" id="PTHR21497">
    <property type="entry name" value="UBIQUITIN LIGASE E3 ALPHA-RELATED"/>
    <property type="match status" value="1"/>
</dbReference>
<keyword evidence="4 11" id="KW-0479">Metal-binding</keyword>
<comment type="function">
    <text evidence="11">Ubiquitin ligase protein which is a component of the N-end rule pathway. Recognizes and binds to proteins bearing specific N-terminal residues that are destabilizing according to the N-end rule, leading to their ubiquitination and subsequent degradation.</text>
</comment>
<accession>A0AAV2R5C0</accession>
<evidence type="ECO:0000256" key="4">
    <source>
        <dbReference type="ARBA" id="ARBA00022723"/>
    </source>
</evidence>
<dbReference type="PROSITE" id="PS00518">
    <property type="entry name" value="ZF_RING_1"/>
    <property type="match status" value="1"/>
</dbReference>
<dbReference type="InterPro" id="IPR013083">
    <property type="entry name" value="Znf_RING/FYVE/PHD"/>
</dbReference>
<feature type="domain" description="UBR-type" evidence="14">
    <location>
        <begin position="394"/>
        <end position="465"/>
    </location>
</feature>
<evidence type="ECO:0000256" key="2">
    <source>
        <dbReference type="ARBA" id="ARBA00004906"/>
    </source>
</evidence>
<comment type="caution">
    <text evidence="15">The sequence shown here is derived from an EMBL/GenBank/DDBJ whole genome shotgun (WGS) entry which is preliminary data.</text>
</comment>
<dbReference type="AlphaFoldDB" id="A0AAV2R5C0"/>
<organism evidence="15 16">
    <name type="scientific">Meganyctiphanes norvegica</name>
    <name type="common">Northern krill</name>
    <name type="synonym">Thysanopoda norvegica</name>
    <dbReference type="NCBI Taxonomy" id="48144"/>
    <lineage>
        <taxon>Eukaryota</taxon>
        <taxon>Metazoa</taxon>
        <taxon>Ecdysozoa</taxon>
        <taxon>Arthropoda</taxon>
        <taxon>Crustacea</taxon>
        <taxon>Multicrustacea</taxon>
        <taxon>Malacostraca</taxon>
        <taxon>Eumalacostraca</taxon>
        <taxon>Eucarida</taxon>
        <taxon>Euphausiacea</taxon>
        <taxon>Euphausiidae</taxon>
        <taxon>Meganyctiphanes</taxon>
    </lineage>
</organism>
<feature type="zinc finger region" description="UBR-type" evidence="10">
    <location>
        <begin position="482"/>
        <end position="553"/>
    </location>
</feature>
<evidence type="ECO:0000256" key="6">
    <source>
        <dbReference type="ARBA" id="ARBA00022786"/>
    </source>
</evidence>
<comment type="similarity">
    <text evidence="8 11">Belongs to the E3 ubiquitin-protein ligase UBR1-like family.</text>
</comment>
<evidence type="ECO:0000256" key="11">
    <source>
        <dbReference type="RuleBase" id="RU366018"/>
    </source>
</evidence>
<feature type="domain" description="UBR-type" evidence="14">
    <location>
        <begin position="482"/>
        <end position="553"/>
    </location>
</feature>
<dbReference type="EC" id="2.3.2.27" evidence="11"/>
<sequence length="553" mass="63444">AAASSSCCLDSPVQFKWEKFNKIRFSLLFHFIIMEWLKCTICFNTYNESYRRPHSLTCGHSFCERCLNNTIQNDTLTCPQCRKIHEIKSAMDLPINFPLEGLLKTLNTCSQDERKEAISSPIERECNINGKSETHSSLKSLLEQQERSLSEQKKLLKISAGMCIEHPSKECMFRCSLHLCWVCEECIEEQGDHPKHKCKITSFKEEIEARRQEHKMSLEDEGKTCDETLIVIEKHISYLRDKKERHTSLVNILQDLVKTHKNEEENLQIEITSFKKNIEKGKSVKQMLLDDEATIMNAATLDESNAVRARMKKKKAEARHWVNSSQREVNEGKVKIEESTSPAMETWLTLYQELEREVSKSGQIETITNKKKSEDIEFARNKIISSENNDPQRVECRRKIPGGGLFYSCLQCRTDDSVILCGSCFVNSGHLNHKTEIRYVSQCGYCDCGISEVWKSEPTCSTHLRKDNNPVKAFSEEMLLSSKCKKIFYKGEKCYICQDCTALSTTIICGTCFLNSSHKDHRFAIILIRGDGAFCGCGIIEGWNSDHTCEIHK</sequence>
<evidence type="ECO:0000256" key="8">
    <source>
        <dbReference type="ARBA" id="ARBA00046341"/>
    </source>
</evidence>
<dbReference type="Pfam" id="PF14634">
    <property type="entry name" value="zf-RING_5"/>
    <property type="match status" value="1"/>
</dbReference>
<evidence type="ECO:0000313" key="15">
    <source>
        <dbReference type="EMBL" id="CAL4113269.1"/>
    </source>
</evidence>
<dbReference type="EMBL" id="CAXKWB010015300">
    <property type="protein sequence ID" value="CAL4113269.1"/>
    <property type="molecule type" value="Genomic_DNA"/>
</dbReference>
<evidence type="ECO:0000313" key="16">
    <source>
        <dbReference type="Proteomes" id="UP001497623"/>
    </source>
</evidence>